<dbReference type="GO" id="GO:1901135">
    <property type="term" value="P:carbohydrate derivative metabolic process"/>
    <property type="evidence" value="ECO:0007669"/>
    <property type="project" value="InterPro"/>
</dbReference>
<dbReference type="PROSITE" id="PS51464">
    <property type="entry name" value="SIS"/>
    <property type="match status" value="1"/>
</dbReference>
<dbReference type="InterPro" id="IPR046348">
    <property type="entry name" value="SIS_dom_sf"/>
</dbReference>
<sequence length="257" mass="29159">MSYVSLYERVKGHIMFEIEKIKKLNETEYQIYNFLMAHVADVSKMTIRELAQMTHVSAATIVRFCRHLGFAGFSELKFHMMQASEFEPSIESYYANFLELNSFLKGLTGIRFQKKLSQACQIIESCDYSVFMGIGTSGALAKYGYRYFNNVGIQSSVITDPYFPIVGNGYKNACMIVLSVSGETEEIIEQLAKLKKNCVKIISITNDEEGTISKMSDLNFSYYMIDEFASTKSIKLTTQLPVLALIEILAHHVKITK</sequence>
<dbReference type="EMBL" id="FPKS01000002">
    <property type="protein sequence ID" value="SFZ71554.1"/>
    <property type="molecule type" value="Genomic_DNA"/>
</dbReference>
<proteinExistence type="predicted"/>
<dbReference type="Gene3D" id="1.10.10.10">
    <property type="entry name" value="Winged helix-like DNA-binding domain superfamily/Winged helix DNA-binding domain"/>
    <property type="match status" value="1"/>
</dbReference>
<keyword evidence="3" id="KW-0804">Transcription</keyword>
<organism evidence="6 7">
    <name type="scientific">Pseudolactococcus chungangensis CAU 28 = DSM 22330</name>
    <dbReference type="NCBI Taxonomy" id="1122154"/>
    <lineage>
        <taxon>Bacteria</taxon>
        <taxon>Bacillati</taxon>
        <taxon>Bacillota</taxon>
        <taxon>Bacilli</taxon>
        <taxon>Lactobacillales</taxon>
        <taxon>Streptococcaceae</taxon>
        <taxon>Pseudolactococcus</taxon>
    </lineage>
</organism>
<dbReference type="GO" id="GO:0097367">
    <property type="term" value="F:carbohydrate derivative binding"/>
    <property type="evidence" value="ECO:0007669"/>
    <property type="project" value="InterPro"/>
</dbReference>
<dbReference type="PANTHER" id="PTHR30514">
    <property type="entry name" value="GLUCOKINASE"/>
    <property type="match status" value="1"/>
</dbReference>
<dbReference type="SUPFAM" id="SSF53697">
    <property type="entry name" value="SIS domain"/>
    <property type="match status" value="1"/>
</dbReference>
<dbReference type="GO" id="GO:0003677">
    <property type="term" value="F:DNA binding"/>
    <property type="evidence" value="ECO:0007669"/>
    <property type="project" value="UniProtKB-KW"/>
</dbReference>
<dbReference type="PROSITE" id="PS51071">
    <property type="entry name" value="HTH_RPIR"/>
    <property type="match status" value="1"/>
</dbReference>
<dbReference type="InterPro" id="IPR047640">
    <property type="entry name" value="RpiR-like"/>
</dbReference>
<dbReference type="GO" id="GO:0003700">
    <property type="term" value="F:DNA-binding transcription factor activity"/>
    <property type="evidence" value="ECO:0007669"/>
    <property type="project" value="InterPro"/>
</dbReference>
<dbReference type="STRING" id="1122154.SAMN02746068_00432"/>
<dbReference type="Gene3D" id="3.40.50.10490">
    <property type="entry name" value="Glucose-6-phosphate isomerase like protein, domain 1"/>
    <property type="match status" value="1"/>
</dbReference>
<keyword evidence="2" id="KW-0238">DNA-binding</keyword>
<protein>
    <submittedName>
        <fullName evidence="6">Transcriptional regulator, RpiR family</fullName>
    </submittedName>
</protein>
<evidence type="ECO:0000256" key="2">
    <source>
        <dbReference type="ARBA" id="ARBA00023125"/>
    </source>
</evidence>
<evidence type="ECO:0000256" key="3">
    <source>
        <dbReference type="ARBA" id="ARBA00023163"/>
    </source>
</evidence>
<evidence type="ECO:0000259" key="4">
    <source>
        <dbReference type="PROSITE" id="PS51071"/>
    </source>
</evidence>
<accession>A0A1K2H5R0</accession>
<dbReference type="InterPro" id="IPR000281">
    <property type="entry name" value="HTH_RpiR"/>
</dbReference>
<evidence type="ECO:0000313" key="6">
    <source>
        <dbReference type="EMBL" id="SFZ71554.1"/>
    </source>
</evidence>
<dbReference type="OrthoDB" id="3684496at2"/>
<name>A0A1K2H5R0_9LACT</name>
<dbReference type="Pfam" id="PF01380">
    <property type="entry name" value="SIS"/>
    <property type="match status" value="1"/>
</dbReference>
<evidence type="ECO:0000256" key="1">
    <source>
        <dbReference type="ARBA" id="ARBA00023015"/>
    </source>
</evidence>
<dbReference type="Pfam" id="PF01418">
    <property type="entry name" value="HTH_6"/>
    <property type="match status" value="1"/>
</dbReference>
<dbReference type="AlphaFoldDB" id="A0A1K2H5R0"/>
<dbReference type="InterPro" id="IPR035472">
    <property type="entry name" value="RpiR-like_SIS"/>
</dbReference>
<keyword evidence="1" id="KW-0805">Transcription regulation</keyword>
<feature type="domain" description="SIS" evidence="5">
    <location>
        <begin position="119"/>
        <end position="256"/>
    </location>
</feature>
<dbReference type="InterPro" id="IPR009057">
    <property type="entry name" value="Homeodomain-like_sf"/>
</dbReference>
<evidence type="ECO:0000313" key="7">
    <source>
        <dbReference type="Proteomes" id="UP000185655"/>
    </source>
</evidence>
<dbReference type="SUPFAM" id="SSF46689">
    <property type="entry name" value="Homeodomain-like"/>
    <property type="match status" value="1"/>
</dbReference>
<dbReference type="InterPro" id="IPR036388">
    <property type="entry name" value="WH-like_DNA-bd_sf"/>
</dbReference>
<reference evidence="6 7" key="1">
    <citation type="submission" date="2016-11" db="EMBL/GenBank/DDBJ databases">
        <authorList>
            <person name="Jaros S."/>
            <person name="Januszkiewicz K."/>
            <person name="Wedrychowicz H."/>
        </authorList>
    </citation>
    <scope>NUCLEOTIDE SEQUENCE [LARGE SCALE GENOMIC DNA]</scope>
    <source>
        <strain evidence="6 7">DSM 22330</strain>
    </source>
</reference>
<gene>
    <name evidence="6" type="ORF">SAMN02746068_00432</name>
</gene>
<dbReference type="InterPro" id="IPR001347">
    <property type="entry name" value="SIS_dom"/>
</dbReference>
<dbReference type="Proteomes" id="UP000185655">
    <property type="component" value="Unassembled WGS sequence"/>
</dbReference>
<dbReference type="CDD" id="cd05013">
    <property type="entry name" value="SIS_RpiR"/>
    <property type="match status" value="1"/>
</dbReference>
<dbReference type="PANTHER" id="PTHR30514:SF1">
    <property type="entry name" value="HTH-TYPE TRANSCRIPTIONAL REGULATOR HEXR-RELATED"/>
    <property type="match status" value="1"/>
</dbReference>
<feature type="domain" description="HTH rpiR-type" evidence="4">
    <location>
        <begin position="11"/>
        <end position="87"/>
    </location>
</feature>
<evidence type="ECO:0000259" key="5">
    <source>
        <dbReference type="PROSITE" id="PS51464"/>
    </source>
</evidence>